<organism evidence="3">
    <name type="scientific">hydrocarbon metagenome</name>
    <dbReference type="NCBI Taxonomy" id="938273"/>
    <lineage>
        <taxon>unclassified sequences</taxon>
        <taxon>metagenomes</taxon>
        <taxon>ecological metagenomes</taxon>
    </lineage>
</organism>
<evidence type="ECO:0000256" key="1">
    <source>
        <dbReference type="SAM" id="Phobius"/>
    </source>
</evidence>
<dbReference type="Pfam" id="PF12836">
    <property type="entry name" value="HHH_3"/>
    <property type="match status" value="1"/>
</dbReference>
<dbReference type="SUPFAM" id="SSF47781">
    <property type="entry name" value="RuvA domain 2-like"/>
    <property type="match status" value="1"/>
</dbReference>
<gene>
    <name evidence="3" type="ORF">ASZ90_005872</name>
</gene>
<dbReference type="Gene3D" id="1.10.150.320">
    <property type="entry name" value="Photosystem II 12 kDa extrinsic protein"/>
    <property type="match status" value="1"/>
</dbReference>
<feature type="domain" description="Helix-hairpin-helix DNA-binding motif class 1" evidence="2">
    <location>
        <begin position="130"/>
        <end position="149"/>
    </location>
</feature>
<name>A0A0W8FU36_9ZZZZ</name>
<keyword evidence="1" id="KW-0472">Membrane</keyword>
<sequence>MIISENQIKGMIAVCLIMAIIPFINYYNLFFSPEFPVFIDQMDNALAIEIVAGNQQKGVYFVGSETSFGQLLKDAGIGAMFSSPDFKLKNGMKININSESGNQNIDVTKMDGAKRLALGMPLDVNQVTKEELILIKGIGETTAEEILNLRKKLVRFKSVNQLMEIRGIKEKKLAQIRKYLNIEESSR</sequence>
<keyword evidence="1" id="KW-0812">Transmembrane</keyword>
<evidence type="ECO:0000313" key="3">
    <source>
        <dbReference type="EMBL" id="KUG24321.1"/>
    </source>
</evidence>
<dbReference type="AlphaFoldDB" id="A0A0W8FU36"/>
<dbReference type="GO" id="GO:0006281">
    <property type="term" value="P:DNA repair"/>
    <property type="evidence" value="ECO:0007669"/>
    <property type="project" value="InterPro"/>
</dbReference>
<dbReference type="InterPro" id="IPR010994">
    <property type="entry name" value="RuvA_2-like"/>
</dbReference>
<dbReference type="InterPro" id="IPR003583">
    <property type="entry name" value="Hlx-hairpin-Hlx_DNA-bd_motif"/>
</dbReference>
<dbReference type="GO" id="GO:0015627">
    <property type="term" value="C:type II protein secretion system complex"/>
    <property type="evidence" value="ECO:0007669"/>
    <property type="project" value="TreeGrafter"/>
</dbReference>
<dbReference type="GO" id="GO:0003677">
    <property type="term" value="F:DNA binding"/>
    <property type="evidence" value="ECO:0007669"/>
    <property type="project" value="InterPro"/>
</dbReference>
<accession>A0A0W8FU36</accession>
<feature type="domain" description="Helix-hairpin-helix DNA-binding motif class 1" evidence="2">
    <location>
        <begin position="160"/>
        <end position="179"/>
    </location>
</feature>
<feature type="transmembrane region" description="Helical" evidence="1">
    <location>
        <begin position="12"/>
        <end position="31"/>
    </location>
</feature>
<protein>
    <recommendedName>
        <fullName evidence="2">Helix-hairpin-helix DNA-binding motif class 1 domain-containing protein</fullName>
    </recommendedName>
</protein>
<keyword evidence="1" id="KW-1133">Transmembrane helix</keyword>
<evidence type="ECO:0000259" key="2">
    <source>
        <dbReference type="SMART" id="SM00278"/>
    </source>
</evidence>
<dbReference type="GO" id="GO:0015628">
    <property type="term" value="P:protein secretion by the type II secretion system"/>
    <property type="evidence" value="ECO:0007669"/>
    <property type="project" value="TreeGrafter"/>
</dbReference>
<dbReference type="InterPro" id="IPR051675">
    <property type="entry name" value="Endo/Exo/Phosphatase_dom_1"/>
</dbReference>
<dbReference type="PANTHER" id="PTHR21180">
    <property type="entry name" value="ENDONUCLEASE/EXONUCLEASE/PHOSPHATASE FAMILY DOMAIN-CONTAINING PROTEIN 1"/>
    <property type="match status" value="1"/>
</dbReference>
<comment type="caution">
    <text evidence="3">The sequence shown here is derived from an EMBL/GenBank/DDBJ whole genome shotgun (WGS) entry which is preliminary data.</text>
</comment>
<dbReference type="PANTHER" id="PTHR21180:SF32">
    <property type="entry name" value="ENDONUCLEASE_EXONUCLEASE_PHOSPHATASE FAMILY DOMAIN-CONTAINING PROTEIN 1"/>
    <property type="match status" value="1"/>
</dbReference>
<dbReference type="SMART" id="SM00278">
    <property type="entry name" value="HhH1"/>
    <property type="match status" value="2"/>
</dbReference>
<proteinExistence type="predicted"/>
<reference evidence="3" key="1">
    <citation type="journal article" date="2015" name="Proc. Natl. Acad. Sci. U.S.A.">
        <title>Networks of energetic and metabolic interactions define dynamics in microbial communities.</title>
        <authorList>
            <person name="Embree M."/>
            <person name="Liu J.K."/>
            <person name="Al-Bassam M.M."/>
            <person name="Zengler K."/>
        </authorList>
    </citation>
    <scope>NUCLEOTIDE SEQUENCE</scope>
</reference>
<dbReference type="EMBL" id="LNQE01000851">
    <property type="protein sequence ID" value="KUG24321.1"/>
    <property type="molecule type" value="Genomic_DNA"/>
</dbReference>